<feature type="domain" description="Apea-like HEPN" evidence="1">
    <location>
        <begin position="325"/>
        <end position="405"/>
    </location>
</feature>
<evidence type="ECO:0000259" key="1">
    <source>
        <dbReference type="Pfam" id="PF18739"/>
    </source>
</evidence>
<accession>A0ABZ1NAB5</accession>
<dbReference type="InterPro" id="IPR041229">
    <property type="entry name" value="HEPN_Apea"/>
</dbReference>
<evidence type="ECO:0000313" key="3">
    <source>
        <dbReference type="EMBL" id="WTY36925.1"/>
    </source>
</evidence>
<evidence type="ECO:0008006" key="5">
    <source>
        <dbReference type="Google" id="ProtNLM"/>
    </source>
</evidence>
<feature type="domain" description="ApeA N-terminal" evidence="2">
    <location>
        <begin position="8"/>
        <end position="234"/>
    </location>
</feature>
<name>A0ABZ1NAB5_9NOCA</name>
<dbReference type="InterPro" id="IPR041223">
    <property type="entry name" value="ApeA_NTD"/>
</dbReference>
<reference evidence="3 4" key="1">
    <citation type="submission" date="2022-10" db="EMBL/GenBank/DDBJ databases">
        <title>The complete genomes of actinobacterial strains from the NBC collection.</title>
        <authorList>
            <person name="Joergensen T.S."/>
            <person name="Alvarez Arevalo M."/>
            <person name="Sterndorff E.B."/>
            <person name="Faurdal D."/>
            <person name="Vuksanovic O."/>
            <person name="Mourched A.-S."/>
            <person name="Charusanti P."/>
            <person name="Shaw S."/>
            <person name="Blin K."/>
            <person name="Weber T."/>
        </authorList>
    </citation>
    <scope>NUCLEOTIDE SEQUENCE [LARGE SCALE GENOMIC DNA]</scope>
    <source>
        <strain evidence="3 4">NBC_01413</strain>
    </source>
</reference>
<organism evidence="3 4">
    <name type="scientific">Nocardia salmonicida</name>
    <dbReference type="NCBI Taxonomy" id="53431"/>
    <lineage>
        <taxon>Bacteria</taxon>
        <taxon>Bacillati</taxon>
        <taxon>Actinomycetota</taxon>
        <taxon>Actinomycetes</taxon>
        <taxon>Mycobacteriales</taxon>
        <taxon>Nocardiaceae</taxon>
        <taxon>Nocardia</taxon>
    </lineage>
</organism>
<evidence type="ECO:0000313" key="4">
    <source>
        <dbReference type="Proteomes" id="UP001621418"/>
    </source>
</evidence>
<dbReference type="Pfam" id="PF18862">
    <property type="entry name" value="ApeA_NTD1"/>
    <property type="match status" value="1"/>
</dbReference>
<dbReference type="Proteomes" id="UP001621418">
    <property type="component" value="Chromosome"/>
</dbReference>
<dbReference type="Pfam" id="PF18739">
    <property type="entry name" value="HEPN_Apea"/>
    <property type="match status" value="1"/>
</dbReference>
<dbReference type="RefSeq" id="WP_405149010.1">
    <property type="nucleotide sequence ID" value="NZ_CP109527.1"/>
</dbReference>
<dbReference type="EMBL" id="CP109527">
    <property type="protein sequence ID" value="WTY36925.1"/>
    <property type="molecule type" value="Genomic_DNA"/>
</dbReference>
<sequence>MTTREVLYGNWWLPSAPNCTVPGTLTLGEAAEPHLELYGTLIEFNAEEGPLVVHGDSNGRKVSLLRAYPTEETATFRGGRRYPVQLFDITFGALIGGSHVADEDDPKFPESTVEVDYLTFISQDVDHSETAMTDKPDGAHEFNFTVTVDESRSGRYGNIDVTTISEASHSLDAEFHTAEMRIRASFRTYVRLTSAQPISIREHVETARRLSDLVTLAMHRPAGVRQIVFKASTTDVLERYEWWCAETTSMNERLDMPTRRAIAFGLGGIDLSTLLPAWHALNTKAVYGVQSIIGLQRETSTYHETKLLGVCGAVEALHRGLDPRNLTYRQRCEALAGIPASDAVAQIIPDIAKWADYVVKARNSLAHGDEPKDRKVPENVWFALHEPTLALLILVMMAELGICEDSQLRAVTRGALRAAARVGTAGLN</sequence>
<keyword evidence="4" id="KW-1185">Reference proteome</keyword>
<proteinExistence type="predicted"/>
<evidence type="ECO:0000259" key="2">
    <source>
        <dbReference type="Pfam" id="PF18862"/>
    </source>
</evidence>
<gene>
    <name evidence="3" type="ORF">OG308_03265</name>
</gene>
<protein>
    <recommendedName>
        <fullName evidence="5">ApeA N-terminal domain-containing protein</fullName>
    </recommendedName>
</protein>